<dbReference type="EMBL" id="JANEYG010000003">
    <property type="protein sequence ID" value="KAJ8924449.1"/>
    <property type="molecule type" value="Genomic_DNA"/>
</dbReference>
<dbReference type="Gene3D" id="3.30.40.10">
    <property type="entry name" value="Zinc/RING finger domain, C3HC4 (zinc finger)"/>
    <property type="match status" value="1"/>
</dbReference>
<dbReference type="GO" id="GO:0043161">
    <property type="term" value="P:proteasome-mediated ubiquitin-dependent protein catabolic process"/>
    <property type="evidence" value="ECO:0007669"/>
    <property type="project" value="TreeGrafter"/>
</dbReference>
<dbReference type="GO" id="GO:0031624">
    <property type="term" value="F:ubiquitin conjugating enzyme binding"/>
    <property type="evidence" value="ECO:0007669"/>
    <property type="project" value="TreeGrafter"/>
</dbReference>
<accession>A0AAV8WD50</accession>
<name>A0AAV8WD50_9CUCU</name>
<sequence>MSETFCSLPDDIAEKYKCCFCGLLLSVPPITLMSIKNETFRCGRCVSVKVNVNIRMSVYENVAQFLAFPCSYAGCKMKLPWGKVLGHETNCPHRTIKCPLPYYYKCSSVFSVQDVRNHFNDKHKFSVKTVGEVWHANVNSDYVYFMKADEDQFFVYIRHQMRKIQVDVLAIGHTRYKKFRVSLSSFEEHDRFTTVFKECPIVPYDERVHCLSCLKRGCNELHHPFAKQYNHIFVYMGGNFVLNFKPELARLLKDANGVLRYVGYFYHVEDLQNYLLGTL</sequence>
<feature type="domain" description="SIAH-type" evidence="5">
    <location>
        <begin position="65"/>
        <end position="124"/>
    </location>
</feature>
<dbReference type="PANTHER" id="PTHR45877:SF2">
    <property type="entry name" value="E3 UBIQUITIN-PROTEIN LIGASE SINA-RELATED"/>
    <property type="match status" value="1"/>
</dbReference>
<organism evidence="6 7">
    <name type="scientific">Exocentrus adspersus</name>
    <dbReference type="NCBI Taxonomy" id="1586481"/>
    <lineage>
        <taxon>Eukaryota</taxon>
        <taxon>Metazoa</taxon>
        <taxon>Ecdysozoa</taxon>
        <taxon>Arthropoda</taxon>
        <taxon>Hexapoda</taxon>
        <taxon>Insecta</taxon>
        <taxon>Pterygota</taxon>
        <taxon>Neoptera</taxon>
        <taxon>Endopterygota</taxon>
        <taxon>Coleoptera</taxon>
        <taxon>Polyphaga</taxon>
        <taxon>Cucujiformia</taxon>
        <taxon>Chrysomeloidea</taxon>
        <taxon>Cerambycidae</taxon>
        <taxon>Lamiinae</taxon>
        <taxon>Acanthocinini</taxon>
        <taxon>Exocentrus</taxon>
    </lineage>
</organism>
<dbReference type="GO" id="GO:0061630">
    <property type="term" value="F:ubiquitin protein ligase activity"/>
    <property type="evidence" value="ECO:0007669"/>
    <property type="project" value="TreeGrafter"/>
</dbReference>
<gene>
    <name evidence="6" type="ORF">NQ315_007246</name>
</gene>
<evidence type="ECO:0000256" key="1">
    <source>
        <dbReference type="ARBA" id="ARBA00022723"/>
    </source>
</evidence>
<evidence type="ECO:0000256" key="3">
    <source>
        <dbReference type="ARBA" id="ARBA00022833"/>
    </source>
</evidence>
<dbReference type="InterPro" id="IPR013083">
    <property type="entry name" value="Znf_RING/FYVE/PHD"/>
</dbReference>
<comment type="caution">
    <text evidence="6">The sequence shown here is derived from an EMBL/GenBank/DDBJ whole genome shotgun (WGS) entry which is preliminary data.</text>
</comment>
<proteinExistence type="predicted"/>
<keyword evidence="7" id="KW-1185">Reference proteome</keyword>
<dbReference type="PROSITE" id="PS51081">
    <property type="entry name" value="ZF_SIAH"/>
    <property type="match status" value="1"/>
</dbReference>
<protein>
    <recommendedName>
        <fullName evidence="5">SIAH-type domain-containing protein</fullName>
    </recommendedName>
</protein>
<dbReference type="PANTHER" id="PTHR45877">
    <property type="entry name" value="E3 UBIQUITIN-PROTEIN LIGASE SIAH2"/>
    <property type="match status" value="1"/>
</dbReference>
<keyword evidence="3" id="KW-0862">Zinc</keyword>
<keyword evidence="2 4" id="KW-0863">Zinc-finger</keyword>
<evidence type="ECO:0000313" key="6">
    <source>
        <dbReference type="EMBL" id="KAJ8924449.1"/>
    </source>
</evidence>
<dbReference type="AlphaFoldDB" id="A0AAV8WD50"/>
<dbReference type="Pfam" id="PF21361">
    <property type="entry name" value="Sina_ZnF"/>
    <property type="match status" value="1"/>
</dbReference>
<evidence type="ECO:0000259" key="5">
    <source>
        <dbReference type="PROSITE" id="PS51081"/>
    </source>
</evidence>
<evidence type="ECO:0000256" key="4">
    <source>
        <dbReference type="PROSITE-ProRule" id="PRU00455"/>
    </source>
</evidence>
<dbReference type="GO" id="GO:0005737">
    <property type="term" value="C:cytoplasm"/>
    <property type="evidence" value="ECO:0007669"/>
    <property type="project" value="TreeGrafter"/>
</dbReference>
<keyword evidence="1" id="KW-0479">Metal-binding</keyword>
<dbReference type="InterPro" id="IPR013010">
    <property type="entry name" value="Znf_SIAH"/>
</dbReference>
<evidence type="ECO:0000313" key="7">
    <source>
        <dbReference type="Proteomes" id="UP001159042"/>
    </source>
</evidence>
<dbReference type="GO" id="GO:0008270">
    <property type="term" value="F:zinc ion binding"/>
    <property type="evidence" value="ECO:0007669"/>
    <property type="project" value="UniProtKB-KW"/>
</dbReference>
<dbReference type="Proteomes" id="UP001159042">
    <property type="component" value="Unassembled WGS sequence"/>
</dbReference>
<dbReference type="SUPFAM" id="SSF49599">
    <property type="entry name" value="TRAF domain-like"/>
    <property type="match status" value="1"/>
</dbReference>
<evidence type="ECO:0000256" key="2">
    <source>
        <dbReference type="ARBA" id="ARBA00022771"/>
    </source>
</evidence>
<dbReference type="InterPro" id="IPR004162">
    <property type="entry name" value="SINA-like_animal"/>
</dbReference>
<reference evidence="6 7" key="1">
    <citation type="journal article" date="2023" name="Insect Mol. Biol.">
        <title>Genome sequencing provides insights into the evolution of gene families encoding plant cell wall-degrading enzymes in longhorned beetles.</title>
        <authorList>
            <person name="Shin N.R."/>
            <person name="Okamura Y."/>
            <person name="Kirsch R."/>
            <person name="Pauchet Y."/>
        </authorList>
    </citation>
    <scope>NUCLEOTIDE SEQUENCE [LARGE SCALE GENOMIC DNA]</scope>
    <source>
        <strain evidence="6">EAD_L_NR</strain>
    </source>
</reference>